<reference evidence="1" key="1">
    <citation type="submission" date="2022-06" db="EMBL/GenBank/DDBJ databases">
        <authorList>
            <person name="Legras J.-L."/>
            <person name="Devillers H."/>
            <person name="Grondin C."/>
        </authorList>
    </citation>
    <scope>NUCLEOTIDE SEQUENCE</scope>
    <source>
        <strain evidence="1">CLIB 1444</strain>
    </source>
</reference>
<gene>
    <name evidence="1" type="ORF">CLIB1444_05S07976</name>
</gene>
<dbReference type="Proteomes" id="UP001152531">
    <property type="component" value="Unassembled WGS sequence"/>
</dbReference>
<keyword evidence="2" id="KW-1185">Reference proteome</keyword>
<evidence type="ECO:0000313" key="2">
    <source>
        <dbReference type="Proteomes" id="UP001152531"/>
    </source>
</evidence>
<sequence length="526" mass="61503">MNFNSPIGYSKNPLPVTNVSFLDQVSSAGSEGTKDNRSQFQQPGNPKFSILSLPLEIIIQITNYLDQFGIIALMKVNSHLYHVVRPQLYHTIVIEPKWSAFMKEFTSGVTYIKSSYNIKHLIQTDGSLIHKLIIKGLPDSLTFDSINDMMVKFCKNLQLTQLAWKPHFKLSFLDMNLSNLQTLDVDITEDIFSGNLDFTVFKNLHNLRRLCIGPYTKMTVIRDIMRYIPSQVEVLQLTKHYKDLIEPVSKKLLIRHHEDLDYDLQEINDLRYIFPTTFELKKLSLSGILVSSRQIQSFRINFQSLTTFVLKATEFNFGGDSFLKELKFENLKHLAIDYRQGYQDYVPLFLSNHRSLTKLDLVIRINDTFPFNEDNYQIINKLPLNALSVELIQEKNLNWMNQPIRLSKLKFFRDLQLQSCRFNASNEETLEFIKYQPQLKLLEVFGLNAGGSPHFALSVLHPNVYDEWFKIQHVALIYFRICPLDYIKLNHWIFERKSQKNTIEDSVIVEPRDGLEEWFDNRVRVL</sequence>
<accession>A0ACA9Y8F7</accession>
<comment type="caution">
    <text evidence="1">The sequence shown here is derived from an EMBL/GenBank/DDBJ whole genome shotgun (WGS) entry which is preliminary data.</text>
</comment>
<evidence type="ECO:0000313" key="1">
    <source>
        <dbReference type="EMBL" id="CAH6721298.1"/>
    </source>
</evidence>
<organism evidence="1 2">
    <name type="scientific">[Candida] jaroonii</name>
    <dbReference type="NCBI Taxonomy" id="467808"/>
    <lineage>
        <taxon>Eukaryota</taxon>
        <taxon>Fungi</taxon>
        <taxon>Dikarya</taxon>
        <taxon>Ascomycota</taxon>
        <taxon>Saccharomycotina</taxon>
        <taxon>Pichiomycetes</taxon>
        <taxon>Debaryomycetaceae</taxon>
        <taxon>Yamadazyma</taxon>
    </lineage>
</organism>
<dbReference type="EMBL" id="CALSDN010000005">
    <property type="protein sequence ID" value="CAH6721298.1"/>
    <property type="molecule type" value="Genomic_DNA"/>
</dbReference>
<proteinExistence type="predicted"/>
<protein>
    <submittedName>
        <fullName evidence="1">Uncharacterized protein</fullName>
    </submittedName>
</protein>
<name>A0ACA9Y8F7_9ASCO</name>